<keyword evidence="16" id="KW-1185">Reference proteome</keyword>
<dbReference type="OrthoDB" id="7482721at2759"/>
<dbReference type="Proteomes" id="UP000750522">
    <property type="component" value="Unassembled WGS sequence"/>
</dbReference>
<reference evidence="14 16" key="1">
    <citation type="submission" date="2014-03" db="EMBL/GenBank/DDBJ databases">
        <authorList>
            <person name="Casaregola S."/>
        </authorList>
    </citation>
    <scope>NUCLEOTIDE SEQUENCE [LARGE SCALE GENOMIC DNA]</scope>
    <source>
        <strain evidence="14 16">CLIB 918</strain>
    </source>
</reference>
<comment type="caution">
    <text evidence="14">The sequence shown here is derived from an EMBL/GenBank/DDBJ whole genome shotgun (WGS) entry which is preliminary data.</text>
</comment>
<evidence type="ECO:0000256" key="7">
    <source>
        <dbReference type="ARBA" id="ARBA00023002"/>
    </source>
</evidence>
<evidence type="ECO:0000313" key="15">
    <source>
        <dbReference type="EMBL" id="KAF5104236.1"/>
    </source>
</evidence>
<keyword evidence="10" id="KW-0275">Fatty acid biosynthesis</keyword>
<comment type="subcellular location">
    <subcellularLocation>
        <location evidence="1">Mitochondrion</location>
    </subcellularLocation>
</comment>
<keyword evidence="7" id="KW-0560">Oxidoreductase</keyword>
<dbReference type="InterPro" id="IPR020843">
    <property type="entry name" value="ER"/>
</dbReference>
<dbReference type="InterPro" id="IPR013154">
    <property type="entry name" value="ADH-like_N"/>
</dbReference>
<keyword evidence="9" id="KW-0496">Mitochondrion</keyword>
<dbReference type="Gene3D" id="3.40.50.720">
    <property type="entry name" value="NAD(P)-binding Rossmann-like Domain"/>
    <property type="match status" value="1"/>
</dbReference>
<evidence type="ECO:0000313" key="16">
    <source>
        <dbReference type="Proteomes" id="UP000242525"/>
    </source>
</evidence>
<evidence type="ECO:0000256" key="2">
    <source>
        <dbReference type="ARBA" id="ARBA00010371"/>
    </source>
</evidence>
<comment type="similarity">
    <text evidence="2">Belongs to the zinc-containing alcohol dehydrogenase family. Quinone oxidoreductase subfamily.</text>
</comment>
<evidence type="ECO:0000256" key="3">
    <source>
        <dbReference type="ARBA" id="ARBA00022516"/>
    </source>
</evidence>
<dbReference type="InterPro" id="IPR051034">
    <property type="entry name" value="Mito_Enoyl-ACP_Reductase"/>
</dbReference>
<evidence type="ECO:0000256" key="4">
    <source>
        <dbReference type="ARBA" id="ARBA00022832"/>
    </source>
</evidence>
<dbReference type="Proteomes" id="UP000242525">
    <property type="component" value="Unassembled WGS sequence"/>
</dbReference>
<organism evidence="14 16">
    <name type="scientific">Geotrichum candidum</name>
    <name type="common">Oospora lactis</name>
    <name type="synonym">Dipodascus geotrichum</name>
    <dbReference type="NCBI Taxonomy" id="1173061"/>
    <lineage>
        <taxon>Eukaryota</taxon>
        <taxon>Fungi</taxon>
        <taxon>Dikarya</taxon>
        <taxon>Ascomycota</taxon>
        <taxon>Saccharomycotina</taxon>
        <taxon>Dipodascomycetes</taxon>
        <taxon>Dipodascales</taxon>
        <taxon>Dipodascaceae</taxon>
        <taxon>Geotrichum</taxon>
    </lineage>
</organism>
<evidence type="ECO:0000256" key="1">
    <source>
        <dbReference type="ARBA" id="ARBA00004173"/>
    </source>
</evidence>
<proteinExistence type="inferred from homology"/>
<gene>
    <name evidence="14" type="ORF">BN980_GECA01s08117g</name>
    <name evidence="15" type="ORF">DV451_000844</name>
</gene>
<dbReference type="CDD" id="cd08290">
    <property type="entry name" value="ETR"/>
    <property type="match status" value="1"/>
</dbReference>
<dbReference type="InterPro" id="IPR036291">
    <property type="entry name" value="NAD(P)-bd_dom_sf"/>
</dbReference>
<dbReference type="GO" id="GO:0005739">
    <property type="term" value="C:mitochondrion"/>
    <property type="evidence" value="ECO:0007669"/>
    <property type="project" value="UniProtKB-SubCell"/>
</dbReference>
<evidence type="ECO:0000256" key="8">
    <source>
        <dbReference type="ARBA" id="ARBA00023098"/>
    </source>
</evidence>
<evidence type="ECO:0000256" key="9">
    <source>
        <dbReference type="ARBA" id="ARBA00023128"/>
    </source>
</evidence>
<dbReference type="PANTHER" id="PTHR43981:SF2">
    <property type="entry name" value="ENOYL-[ACYL-CARRIER-PROTEIN] REDUCTASE, MITOCHONDRIAL"/>
    <property type="match status" value="1"/>
</dbReference>
<protein>
    <recommendedName>
        <fullName evidence="11">enoyl-[acyl-carrier-protein] reductase</fullName>
        <ecNumber evidence="11">1.3.1.104</ecNumber>
    </recommendedName>
</protein>
<comment type="catalytic activity">
    <reaction evidence="12">
        <text>a 2,3-saturated acyl-[ACP] + NADP(+) = a (2E)-enoyl-[ACP] + NADPH + H(+)</text>
        <dbReference type="Rhea" id="RHEA:22564"/>
        <dbReference type="Rhea" id="RHEA-COMP:9925"/>
        <dbReference type="Rhea" id="RHEA-COMP:9926"/>
        <dbReference type="ChEBI" id="CHEBI:15378"/>
        <dbReference type="ChEBI" id="CHEBI:57783"/>
        <dbReference type="ChEBI" id="CHEBI:58349"/>
        <dbReference type="ChEBI" id="CHEBI:78784"/>
        <dbReference type="ChEBI" id="CHEBI:78785"/>
        <dbReference type="EC" id="1.3.1.104"/>
    </reaction>
</comment>
<sequence>MNTVKYFRIPISNAIRMSRAISTTARAVTFPKYGEPDEIANVISYNIGDKIGPNEVLVKTLAATINPSDINQIQGVYPSRPVWTKEINGEELTIGGNEGVFEVVEVGSDVKDYKKGDWTLPGVLAFGTWRSHALVDASKLSPPLGLNGVVSPLQIVTSNINPVSAYQMLKEYVELKPGDWVIQNGGNSAVGRAVIQLAKLWGYKTISVVRSRPDIDELIAELKGLGADVVLTEEQAASREYEEEFRKLVGPDAQIKLALNCVGGKSATSLTNKLSVNGHHVTYGAMSKQPVTIGAGPFIFKNITFHGYWLSARAQADPVGRNKALKEILGLVAQGKLQAAPALEHKISADKTDAENTEIARKVFKDYSKGFSNKKHVFQFQ</sequence>
<keyword evidence="3" id="KW-0444">Lipid biosynthesis</keyword>
<keyword evidence="8" id="KW-0443">Lipid metabolism</keyword>
<accession>A0A0J9X4B5</accession>
<dbReference type="SUPFAM" id="SSF50129">
    <property type="entry name" value="GroES-like"/>
    <property type="match status" value="1"/>
</dbReference>
<evidence type="ECO:0000313" key="14">
    <source>
        <dbReference type="EMBL" id="CDO51550.1"/>
    </source>
</evidence>
<dbReference type="GO" id="GO:0006633">
    <property type="term" value="P:fatty acid biosynthetic process"/>
    <property type="evidence" value="ECO:0007669"/>
    <property type="project" value="UniProtKB-KW"/>
</dbReference>
<name>A0A0J9X4B5_GEOCN</name>
<evidence type="ECO:0000256" key="11">
    <source>
        <dbReference type="ARBA" id="ARBA00038963"/>
    </source>
</evidence>
<dbReference type="SMART" id="SM00829">
    <property type="entry name" value="PKS_ER"/>
    <property type="match status" value="1"/>
</dbReference>
<evidence type="ECO:0000256" key="5">
    <source>
        <dbReference type="ARBA" id="ARBA00022857"/>
    </source>
</evidence>
<dbReference type="EC" id="1.3.1.104" evidence="11"/>
<dbReference type="AlphaFoldDB" id="A0A0J9X4B5"/>
<evidence type="ECO:0000256" key="10">
    <source>
        <dbReference type="ARBA" id="ARBA00023160"/>
    </source>
</evidence>
<dbReference type="InterPro" id="IPR011032">
    <property type="entry name" value="GroES-like_sf"/>
</dbReference>
<dbReference type="SUPFAM" id="SSF51735">
    <property type="entry name" value="NAD(P)-binding Rossmann-fold domains"/>
    <property type="match status" value="1"/>
</dbReference>
<reference evidence="15" key="2">
    <citation type="journal article" date="2020" name="Front. Microbiol.">
        <title>Phenotypic and Genetic Characterization of the Cheese Ripening Yeast Geotrichum candidum.</title>
        <authorList>
            <person name="Perkins V."/>
            <person name="Vignola S."/>
            <person name="Lessard M.H."/>
            <person name="Plante P.L."/>
            <person name="Corbeil J."/>
            <person name="Dugat-Bony E."/>
            <person name="Frenette M."/>
            <person name="Labrie S."/>
        </authorList>
    </citation>
    <scope>NUCLEOTIDE SEQUENCE</scope>
    <source>
        <strain evidence="15">LMA-70</strain>
    </source>
</reference>
<evidence type="ECO:0000256" key="12">
    <source>
        <dbReference type="ARBA" id="ARBA00048843"/>
    </source>
</evidence>
<dbReference type="FunFam" id="3.40.50.720:FF:000112">
    <property type="entry name" value="Enoyl-[acyl-carrier-protein] reductase 1, mitochondrial"/>
    <property type="match status" value="1"/>
</dbReference>
<feature type="domain" description="Enoyl reductase (ER)" evidence="13">
    <location>
        <begin position="34"/>
        <end position="378"/>
    </location>
</feature>
<dbReference type="Pfam" id="PF08240">
    <property type="entry name" value="ADH_N"/>
    <property type="match status" value="1"/>
</dbReference>
<dbReference type="STRING" id="1173061.A0A0J9X4B5"/>
<dbReference type="PANTHER" id="PTHR43981">
    <property type="entry name" value="ENOYL-[ACYL-CARRIER-PROTEIN] REDUCTASE, MITOCHONDRIAL"/>
    <property type="match status" value="1"/>
</dbReference>
<dbReference type="Pfam" id="PF00107">
    <property type="entry name" value="ADH_zinc_N"/>
    <property type="match status" value="1"/>
</dbReference>
<keyword evidence="6" id="KW-0809">Transit peptide</keyword>
<dbReference type="EMBL" id="QQZK01000011">
    <property type="protein sequence ID" value="KAF5104236.1"/>
    <property type="molecule type" value="Genomic_DNA"/>
</dbReference>
<dbReference type="InterPro" id="IPR013149">
    <property type="entry name" value="ADH-like_C"/>
</dbReference>
<evidence type="ECO:0000256" key="6">
    <source>
        <dbReference type="ARBA" id="ARBA00022946"/>
    </source>
</evidence>
<dbReference type="Gene3D" id="3.90.180.10">
    <property type="entry name" value="Medium-chain alcohol dehydrogenases, catalytic domain"/>
    <property type="match status" value="1"/>
</dbReference>
<dbReference type="EMBL" id="CCBN010000001">
    <property type="protein sequence ID" value="CDO51550.1"/>
    <property type="molecule type" value="Genomic_DNA"/>
</dbReference>
<keyword evidence="4" id="KW-0276">Fatty acid metabolism</keyword>
<evidence type="ECO:0000259" key="13">
    <source>
        <dbReference type="SMART" id="SM00829"/>
    </source>
</evidence>
<keyword evidence="5" id="KW-0521">NADP</keyword>
<reference evidence="15" key="3">
    <citation type="submission" date="2020-01" db="EMBL/GenBank/DDBJ databases">
        <authorList>
            <person name="Perkins V."/>
            <person name="Lessard M.-H."/>
            <person name="Dugat-Bony E."/>
            <person name="Frenette M."/>
            <person name="Labrie S."/>
        </authorList>
    </citation>
    <scope>NUCLEOTIDE SEQUENCE</scope>
    <source>
        <strain evidence="15">LMA-70</strain>
    </source>
</reference>
<dbReference type="GO" id="GO:0141148">
    <property type="term" value="F:enoyl-[acyl-carrier-protein] reductase (NADPH) activity"/>
    <property type="evidence" value="ECO:0007669"/>
    <property type="project" value="UniProtKB-EC"/>
</dbReference>